<evidence type="ECO:0000256" key="6">
    <source>
        <dbReference type="RuleBase" id="RU369048"/>
    </source>
</evidence>
<evidence type="ECO:0000313" key="7">
    <source>
        <dbReference type="Ensembl" id="ENSPKIP00000021707.1"/>
    </source>
</evidence>
<dbReference type="Ensembl" id="ENSPKIT00000002348.1">
    <property type="protein sequence ID" value="ENSPKIP00000021707.1"/>
    <property type="gene ID" value="ENSPKIG00000005962.1"/>
</dbReference>
<proteinExistence type="inferred from homology"/>
<name>A0A3B3RT40_9TELE</name>
<comment type="similarity">
    <text evidence="2 6">Belongs to the synembryn family.</text>
</comment>
<dbReference type="SUPFAM" id="SSF48371">
    <property type="entry name" value="ARM repeat"/>
    <property type="match status" value="1"/>
</dbReference>
<evidence type="ECO:0000313" key="8">
    <source>
        <dbReference type="Proteomes" id="UP000261540"/>
    </source>
</evidence>
<reference evidence="7" key="2">
    <citation type="submission" date="2025-09" db="UniProtKB">
        <authorList>
            <consortium name="Ensembl"/>
        </authorList>
    </citation>
    <scope>IDENTIFICATION</scope>
</reference>
<evidence type="ECO:0000256" key="3">
    <source>
        <dbReference type="ARBA" id="ARBA00022490"/>
    </source>
</evidence>
<dbReference type="Proteomes" id="UP000261540">
    <property type="component" value="Unplaced"/>
</dbReference>
<sequence>MDLEDVERIIHSIKQGDQDAILAQLQKYNDEVLGLQPRDRVFRSLCQPRILKVCLRTLRILSRDRQALGPLLADSALLTLARLGGISALPQSEVDMEESEVWRKEAMKTLCNIVYNSHWAQERASVLGLLSGLSDRLVQGIHTLAPPCGQFYELRLIFLLTALRPELRAQLQKVIEMLIWGVSLLTTALEQCLLVQWKGDHHVLLDHTLPPVSLERSQCAIEILKILFNISCCIRTTLYRHLAAILRHCMLLSCATQERTEELQSHTVNLLSALPLEYLDVLLSVPPSEGSLEWEGFNMDCVHSLLLFMERHLRRNDKLKERLTPVLNLLTESCRVHRETRHWLCVMNNRWSILPPLRDVATRPEQGETVKSRLVRLMTHVDTDVKHCAAELLFVLCKENVSRFVKYTGYGNAAGLLAARGLLGARGMLGVLVHGTSGRYSSDSDSETDEYRQAKGRINLVTGRVEDNQADPMEGMTEEEKEEEARKLFHMFRITILYGCQCKHNVHHLTAEQLNQISLKNIENTLKY</sequence>
<dbReference type="GeneTree" id="ENSGT00390000014700"/>
<protein>
    <recommendedName>
        <fullName evidence="6">Synembryn</fullName>
    </recommendedName>
    <alternativeName>
        <fullName evidence="6">Protein Ric-8</fullName>
    </alternativeName>
</protein>
<evidence type="ECO:0000256" key="1">
    <source>
        <dbReference type="ARBA" id="ARBA00004544"/>
    </source>
</evidence>
<organism evidence="7 8">
    <name type="scientific">Paramormyrops kingsleyae</name>
    <dbReference type="NCBI Taxonomy" id="1676925"/>
    <lineage>
        <taxon>Eukaryota</taxon>
        <taxon>Metazoa</taxon>
        <taxon>Chordata</taxon>
        <taxon>Craniata</taxon>
        <taxon>Vertebrata</taxon>
        <taxon>Euteleostomi</taxon>
        <taxon>Actinopterygii</taxon>
        <taxon>Neopterygii</taxon>
        <taxon>Teleostei</taxon>
        <taxon>Osteoglossocephala</taxon>
        <taxon>Osteoglossomorpha</taxon>
        <taxon>Osteoglossiformes</taxon>
        <taxon>Mormyridae</taxon>
        <taxon>Paramormyrops</taxon>
    </lineage>
</organism>
<dbReference type="PANTHER" id="PTHR12425:SF3">
    <property type="entry name" value="SYNEMBRYN"/>
    <property type="match status" value="1"/>
</dbReference>
<dbReference type="GO" id="GO:0001965">
    <property type="term" value="F:G-protein alpha-subunit binding"/>
    <property type="evidence" value="ECO:0007669"/>
    <property type="project" value="UniProtKB-UniRule"/>
</dbReference>
<dbReference type="GO" id="GO:0007186">
    <property type="term" value="P:G protein-coupled receptor signaling pathway"/>
    <property type="evidence" value="ECO:0007669"/>
    <property type="project" value="TreeGrafter"/>
</dbReference>
<dbReference type="InterPro" id="IPR019318">
    <property type="entry name" value="Gua_nucleotide_exch_fac_Ric8"/>
</dbReference>
<evidence type="ECO:0000256" key="4">
    <source>
        <dbReference type="ARBA" id="ARBA00022658"/>
    </source>
</evidence>
<comment type="function">
    <text evidence="6">Chaperone that specifically binds and folds nascent G alpha proteins prior to G protein heterotrimer formation. Also acts as a guanine nucleotide exchange factor (GEF) for G alpha proteins by stimulating exchange of bound GDP for free GTP.</text>
</comment>
<dbReference type="GO" id="GO:0005085">
    <property type="term" value="F:guanyl-nucleotide exchange factor activity"/>
    <property type="evidence" value="ECO:0007669"/>
    <property type="project" value="UniProtKB-UniRule"/>
</dbReference>
<evidence type="ECO:0000256" key="5">
    <source>
        <dbReference type="ARBA" id="ARBA00023186"/>
    </source>
</evidence>
<dbReference type="AlphaFoldDB" id="A0A3B3RT40"/>
<dbReference type="InterPro" id="IPR016024">
    <property type="entry name" value="ARM-type_fold"/>
</dbReference>
<evidence type="ECO:0000256" key="2">
    <source>
        <dbReference type="ARBA" id="ARBA00009049"/>
    </source>
</evidence>
<keyword evidence="3 6" id="KW-0963">Cytoplasm</keyword>
<keyword evidence="8" id="KW-1185">Reference proteome</keyword>
<dbReference type="PRINTS" id="PR01802">
    <property type="entry name" value="SYNEMBRYN"/>
</dbReference>
<dbReference type="Pfam" id="PF10165">
    <property type="entry name" value="Ric8"/>
    <property type="match status" value="1"/>
</dbReference>
<dbReference type="GO" id="GO:0005938">
    <property type="term" value="C:cell cortex"/>
    <property type="evidence" value="ECO:0007669"/>
    <property type="project" value="UniProtKB-SubCell"/>
</dbReference>
<reference evidence="7" key="1">
    <citation type="submission" date="2025-08" db="UniProtKB">
        <authorList>
            <consortium name="Ensembl"/>
        </authorList>
    </citation>
    <scope>IDENTIFICATION</scope>
</reference>
<keyword evidence="5" id="KW-0143">Chaperone</keyword>
<dbReference type="PANTHER" id="PTHR12425">
    <property type="entry name" value="SYNEMBRYN"/>
    <property type="match status" value="1"/>
</dbReference>
<keyword evidence="4 6" id="KW-0344">Guanine-nucleotide releasing factor</keyword>
<dbReference type="InterPro" id="IPR008376">
    <property type="entry name" value="Chaperone_Ric-8_A/B"/>
</dbReference>
<dbReference type="STRING" id="1676925.ENSPKIP00000021707"/>
<dbReference type="GO" id="GO:0005886">
    <property type="term" value="C:plasma membrane"/>
    <property type="evidence" value="ECO:0007669"/>
    <property type="project" value="TreeGrafter"/>
</dbReference>
<comment type="subunit">
    <text evidence="6">Interacts with some GDP-bound G alpha proteins. Does not interact with G-alpha proteins when they are in complex with subunits beta and gamma.</text>
</comment>
<accession>A0A3B3RT40</accession>
<comment type="subcellular location">
    <subcellularLocation>
        <location evidence="1">Cytoplasm</location>
        <location evidence="1">Cell cortex</location>
    </subcellularLocation>
</comment>